<reference evidence="1" key="2">
    <citation type="submission" date="2020-09" db="EMBL/GenBank/DDBJ databases">
        <authorList>
            <person name="Sun Q."/>
            <person name="Zhou Y."/>
        </authorList>
    </citation>
    <scope>NUCLEOTIDE SEQUENCE</scope>
    <source>
        <strain evidence="1">CGMCC 1.15178</strain>
    </source>
</reference>
<accession>A0A916ZBF9</accession>
<proteinExistence type="predicted"/>
<protein>
    <submittedName>
        <fullName evidence="1">Uncharacterized protein</fullName>
    </submittedName>
</protein>
<evidence type="ECO:0000313" key="2">
    <source>
        <dbReference type="Proteomes" id="UP000612456"/>
    </source>
</evidence>
<evidence type="ECO:0000313" key="1">
    <source>
        <dbReference type="EMBL" id="GGD86371.1"/>
    </source>
</evidence>
<dbReference type="AlphaFoldDB" id="A0A916ZBF9"/>
<sequence>MAAAAEALRANSADDSALLQELGRWLDKYAEGCSLLKDGIDSLRGGGD</sequence>
<dbReference type="Proteomes" id="UP000612456">
    <property type="component" value="Unassembled WGS sequence"/>
</dbReference>
<comment type="caution">
    <text evidence="1">The sequence shown here is derived from an EMBL/GenBank/DDBJ whole genome shotgun (WGS) entry which is preliminary data.</text>
</comment>
<gene>
    <name evidence="1" type="ORF">GCM10010911_51040</name>
</gene>
<reference evidence="1" key="1">
    <citation type="journal article" date="2014" name="Int. J. Syst. Evol. Microbiol.">
        <title>Complete genome sequence of Corynebacterium casei LMG S-19264T (=DSM 44701T), isolated from a smear-ripened cheese.</title>
        <authorList>
            <consortium name="US DOE Joint Genome Institute (JGI-PGF)"/>
            <person name="Walter F."/>
            <person name="Albersmeier A."/>
            <person name="Kalinowski J."/>
            <person name="Ruckert C."/>
        </authorList>
    </citation>
    <scope>NUCLEOTIDE SEQUENCE</scope>
    <source>
        <strain evidence="1">CGMCC 1.15178</strain>
    </source>
</reference>
<dbReference type="EMBL" id="BMHP01000004">
    <property type="protein sequence ID" value="GGD86371.1"/>
    <property type="molecule type" value="Genomic_DNA"/>
</dbReference>
<keyword evidence="2" id="KW-1185">Reference proteome</keyword>
<name>A0A916ZBF9_9BACL</name>
<organism evidence="1 2">
    <name type="scientific">Paenibacillus nasutitermitis</name>
    <dbReference type="NCBI Taxonomy" id="1652958"/>
    <lineage>
        <taxon>Bacteria</taxon>
        <taxon>Bacillati</taxon>
        <taxon>Bacillota</taxon>
        <taxon>Bacilli</taxon>
        <taxon>Bacillales</taxon>
        <taxon>Paenibacillaceae</taxon>
        <taxon>Paenibacillus</taxon>
    </lineage>
</organism>